<sequence>MRRLTSGDLKDLGLLKHYRIIRKWACKTNELTDADLELLIYLDAIDMFTKDDFKKGTYSFSWDNRRWNRLLKQGWIIVWRKRNRTTQKYHIYKVSYKCKQLISRMYRIMLGEENMPTTKLENSNRYSYKVITKAIEYANKDK</sequence>
<accession>A0A0F7L9S1</accession>
<name>A0A0F7L9S1_9VIRU</name>
<reference evidence="1" key="2">
    <citation type="submission" date="2015-03" db="EMBL/GenBank/DDBJ databases">
        <authorList>
            <person name="Chow C.-E.T."/>
            <person name="Winget D.M."/>
            <person name="White R.A.III."/>
            <person name="Hallam S.J."/>
            <person name="Suttle C.A."/>
        </authorList>
    </citation>
    <scope>NUCLEOTIDE SEQUENCE</scope>
    <source>
        <strain evidence="1">Oxic3_1</strain>
    </source>
</reference>
<protein>
    <submittedName>
        <fullName evidence="1">Uncharacterized protein</fullName>
    </submittedName>
</protein>
<dbReference type="EMBL" id="KR029607">
    <property type="protein sequence ID" value="AKH48660.1"/>
    <property type="molecule type" value="Genomic_DNA"/>
</dbReference>
<proteinExistence type="predicted"/>
<reference evidence="1" key="1">
    <citation type="journal article" date="2015" name="Front. Microbiol.">
        <title>Combining genomic sequencing methods to explore viral diversity and reveal potential virus-host interactions.</title>
        <authorList>
            <person name="Chow C.E."/>
            <person name="Winget D.M."/>
            <person name="White R.A.III."/>
            <person name="Hallam S.J."/>
            <person name="Suttle C.A."/>
        </authorList>
    </citation>
    <scope>NUCLEOTIDE SEQUENCE</scope>
    <source>
        <strain evidence="1">Oxic3_1</strain>
    </source>
</reference>
<organism evidence="1">
    <name type="scientific">uncultured marine virus</name>
    <dbReference type="NCBI Taxonomy" id="186617"/>
    <lineage>
        <taxon>Viruses</taxon>
        <taxon>environmental samples</taxon>
    </lineage>
</organism>
<evidence type="ECO:0000313" key="1">
    <source>
        <dbReference type="EMBL" id="AKH48660.1"/>
    </source>
</evidence>